<organism evidence="1 2">
    <name type="scientific">Cichlidogyrus casuarinus</name>
    <dbReference type="NCBI Taxonomy" id="1844966"/>
    <lineage>
        <taxon>Eukaryota</taxon>
        <taxon>Metazoa</taxon>
        <taxon>Spiralia</taxon>
        <taxon>Lophotrochozoa</taxon>
        <taxon>Platyhelminthes</taxon>
        <taxon>Monogenea</taxon>
        <taxon>Monopisthocotylea</taxon>
        <taxon>Dactylogyridea</taxon>
        <taxon>Ancyrocephalidae</taxon>
        <taxon>Cichlidogyrus</taxon>
    </lineage>
</organism>
<name>A0ABD2Q069_9PLAT</name>
<dbReference type="Proteomes" id="UP001626550">
    <property type="component" value="Unassembled WGS sequence"/>
</dbReference>
<protein>
    <submittedName>
        <fullName evidence="1">Uncharacterized protein</fullName>
    </submittedName>
</protein>
<dbReference type="AlphaFoldDB" id="A0ABD2Q069"/>
<sequence>MNKERGKVFASSRYRQNAVCIGDQRMSSLRDLIGKDTFRINKENSTKSAPQEEIYLDLHEEPSTMEKSIEETVRRYKNALTDAELARLITKVYFEAPTKFPAINNSEKSSYHSLDRYFI</sequence>
<comment type="caution">
    <text evidence="1">The sequence shown here is derived from an EMBL/GenBank/DDBJ whole genome shotgun (WGS) entry which is preliminary data.</text>
</comment>
<proteinExistence type="predicted"/>
<reference evidence="1 2" key="1">
    <citation type="submission" date="2024-11" db="EMBL/GenBank/DDBJ databases">
        <title>Adaptive evolution of stress response genes in parasites aligns with host niche diversity.</title>
        <authorList>
            <person name="Hahn C."/>
            <person name="Resl P."/>
        </authorList>
    </citation>
    <scope>NUCLEOTIDE SEQUENCE [LARGE SCALE GENOMIC DNA]</scope>
    <source>
        <strain evidence="1">EGGRZ-B1_66</strain>
        <tissue evidence="1">Body</tissue>
    </source>
</reference>
<keyword evidence="2" id="KW-1185">Reference proteome</keyword>
<dbReference type="EMBL" id="JBJKFK010001641">
    <property type="protein sequence ID" value="KAL3312577.1"/>
    <property type="molecule type" value="Genomic_DNA"/>
</dbReference>
<evidence type="ECO:0000313" key="2">
    <source>
        <dbReference type="Proteomes" id="UP001626550"/>
    </source>
</evidence>
<gene>
    <name evidence="1" type="ORF">Ciccas_008827</name>
</gene>
<evidence type="ECO:0000313" key="1">
    <source>
        <dbReference type="EMBL" id="KAL3312577.1"/>
    </source>
</evidence>
<accession>A0ABD2Q069</accession>